<evidence type="ECO:0000313" key="1">
    <source>
        <dbReference type="EMBL" id="KAI9270355.1"/>
    </source>
</evidence>
<reference evidence="1" key="1">
    <citation type="journal article" date="2022" name="IScience">
        <title>Evolution of zygomycete secretomes and the origins of terrestrial fungal ecologies.</title>
        <authorList>
            <person name="Chang Y."/>
            <person name="Wang Y."/>
            <person name="Mondo S."/>
            <person name="Ahrendt S."/>
            <person name="Andreopoulos W."/>
            <person name="Barry K."/>
            <person name="Beard J."/>
            <person name="Benny G.L."/>
            <person name="Blankenship S."/>
            <person name="Bonito G."/>
            <person name="Cuomo C."/>
            <person name="Desiro A."/>
            <person name="Gervers K.A."/>
            <person name="Hundley H."/>
            <person name="Kuo A."/>
            <person name="LaButti K."/>
            <person name="Lang B.F."/>
            <person name="Lipzen A."/>
            <person name="O'Donnell K."/>
            <person name="Pangilinan J."/>
            <person name="Reynolds N."/>
            <person name="Sandor L."/>
            <person name="Smith M.E."/>
            <person name="Tsang A."/>
            <person name="Grigoriev I.V."/>
            <person name="Stajich J.E."/>
            <person name="Spatafora J.W."/>
        </authorList>
    </citation>
    <scope>NUCLEOTIDE SEQUENCE</scope>
    <source>
        <strain evidence="1">RSA 2281</strain>
    </source>
</reference>
<dbReference type="AlphaFoldDB" id="A0AAD5K597"/>
<dbReference type="Proteomes" id="UP001209540">
    <property type="component" value="Unassembled WGS sequence"/>
</dbReference>
<keyword evidence="2" id="KW-1185">Reference proteome</keyword>
<accession>A0AAD5K597</accession>
<gene>
    <name evidence="1" type="ORF">BDA99DRAFT_569724</name>
</gene>
<reference evidence="1" key="2">
    <citation type="submission" date="2023-02" db="EMBL/GenBank/DDBJ databases">
        <authorList>
            <consortium name="DOE Joint Genome Institute"/>
            <person name="Mondo S.J."/>
            <person name="Chang Y."/>
            <person name="Wang Y."/>
            <person name="Ahrendt S."/>
            <person name="Andreopoulos W."/>
            <person name="Barry K."/>
            <person name="Beard J."/>
            <person name="Benny G.L."/>
            <person name="Blankenship S."/>
            <person name="Bonito G."/>
            <person name="Cuomo C."/>
            <person name="Desiro A."/>
            <person name="Gervers K.A."/>
            <person name="Hundley H."/>
            <person name="Kuo A."/>
            <person name="LaButti K."/>
            <person name="Lang B.F."/>
            <person name="Lipzen A."/>
            <person name="O'Donnell K."/>
            <person name="Pangilinan J."/>
            <person name="Reynolds N."/>
            <person name="Sandor L."/>
            <person name="Smith M.W."/>
            <person name="Tsang A."/>
            <person name="Grigoriev I.V."/>
            <person name="Stajich J.E."/>
            <person name="Spatafora J.W."/>
        </authorList>
    </citation>
    <scope>NUCLEOTIDE SEQUENCE</scope>
    <source>
        <strain evidence="1">RSA 2281</strain>
    </source>
</reference>
<proteinExistence type="predicted"/>
<sequence length="166" mass="18506">MSIVHFDSLIPINRVYLNNTSIQSIQSKKLHITYQAFNCNTNVPGSIQERTGLLPALTSNINNPNTVLLGFKINHCYSSFEQDPFPSEIHFRQSATETTISKLGIKDDLACGLRNEGSTSSKNQLGIMIHLNKQFLIFVHYISEISITIAIISLNPNYLKGQILVG</sequence>
<comment type="caution">
    <text evidence="1">The sequence shown here is derived from an EMBL/GenBank/DDBJ whole genome shotgun (WGS) entry which is preliminary data.</text>
</comment>
<protein>
    <submittedName>
        <fullName evidence="1">Uncharacterized protein</fullName>
    </submittedName>
</protein>
<evidence type="ECO:0000313" key="2">
    <source>
        <dbReference type="Proteomes" id="UP001209540"/>
    </source>
</evidence>
<organism evidence="1 2">
    <name type="scientific">Phascolomyces articulosus</name>
    <dbReference type="NCBI Taxonomy" id="60185"/>
    <lineage>
        <taxon>Eukaryota</taxon>
        <taxon>Fungi</taxon>
        <taxon>Fungi incertae sedis</taxon>
        <taxon>Mucoromycota</taxon>
        <taxon>Mucoromycotina</taxon>
        <taxon>Mucoromycetes</taxon>
        <taxon>Mucorales</taxon>
        <taxon>Lichtheimiaceae</taxon>
        <taxon>Phascolomyces</taxon>
    </lineage>
</organism>
<dbReference type="EMBL" id="JAIXMP010000007">
    <property type="protein sequence ID" value="KAI9270355.1"/>
    <property type="molecule type" value="Genomic_DNA"/>
</dbReference>
<name>A0AAD5K597_9FUNG</name>